<evidence type="ECO:0000256" key="1">
    <source>
        <dbReference type="SAM" id="MobiDB-lite"/>
    </source>
</evidence>
<organism evidence="2 3">
    <name type="scientific">Saccharothrix mutabilis subsp. mutabilis</name>
    <dbReference type="NCBI Taxonomy" id="66855"/>
    <lineage>
        <taxon>Bacteria</taxon>
        <taxon>Bacillati</taxon>
        <taxon>Actinomycetota</taxon>
        <taxon>Actinomycetes</taxon>
        <taxon>Pseudonocardiales</taxon>
        <taxon>Pseudonocardiaceae</taxon>
        <taxon>Saccharothrix</taxon>
    </lineage>
</organism>
<feature type="region of interest" description="Disordered" evidence="1">
    <location>
        <begin position="1"/>
        <end position="28"/>
    </location>
</feature>
<sequence>MLAEVGFGTASARPEGSAHPAKAPARHRPAASLANLTNLPFPPRRWASNDSHHHDGVRRRSGVKKGLEADLVPACGQAVMTPGRPRGQRHSGAALPTRTAAAVLLRARGPGVDERVGGRARSLE</sequence>
<proteinExistence type="predicted"/>
<keyword evidence="3" id="KW-1185">Reference proteome</keyword>
<evidence type="ECO:0000313" key="3">
    <source>
        <dbReference type="Proteomes" id="UP001500416"/>
    </source>
</evidence>
<dbReference type="EMBL" id="BAAABU010000021">
    <property type="protein sequence ID" value="GAA0253799.1"/>
    <property type="molecule type" value="Genomic_DNA"/>
</dbReference>
<name>A0ABP3E650_9PSEU</name>
<feature type="region of interest" description="Disordered" evidence="1">
    <location>
        <begin position="42"/>
        <end position="65"/>
    </location>
</feature>
<dbReference type="Proteomes" id="UP001500416">
    <property type="component" value="Unassembled WGS sequence"/>
</dbReference>
<protein>
    <submittedName>
        <fullName evidence="2">Uncharacterized protein</fullName>
    </submittedName>
</protein>
<reference evidence="3" key="1">
    <citation type="journal article" date="2019" name="Int. J. Syst. Evol. Microbiol.">
        <title>The Global Catalogue of Microorganisms (GCM) 10K type strain sequencing project: providing services to taxonomists for standard genome sequencing and annotation.</title>
        <authorList>
            <consortium name="The Broad Institute Genomics Platform"/>
            <consortium name="The Broad Institute Genome Sequencing Center for Infectious Disease"/>
            <person name="Wu L."/>
            <person name="Ma J."/>
        </authorList>
    </citation>
    <scope>NUCLEOTIDE SEQUENCE [LARGE SCALE GENOMIC DNA]</scope>
    <source>
        <strain evidence="3">JCM 3380</strain>
    </source>
</reference>
<comment type="caution">
    <text evidence="2">The sequence shown here is derived from an EMBL/GenBank/DDBJ whole genome shotgun (WGS) entry which is preliminary data.</text>
</comment>
<evidence type="ECO:0000313" key="2">
    <source>
        <dbReference type="EMBL" id="GAA0253799.1"/>
    </source>
</evidence>
<gene>
    <name evidence="2" type="ORF">GCM10010492_63130</name>
</gene>
<accession>A0ABP3E650</accession>